<dbReference type="EMBL" id="JACOGC010000002">
    <property type="protein sequence ID" value="MBC3884509.1"/>
    <property type="molecule type" value="Genomic_DNA"/>
</dbReference>
<keyword evidence="2" id="KW-1185">Reference proteome</keyword>
<evidence type="ECO:0000313" key="1">
    <source>
        <dbReference type="EMBL" id="MBC3884509.1"/>
    </source>
</evidence>
<dbReference type="Proteomes" id="UP000613113">
    <property type="component" value="Unassembled WGS sequence"/>
</dbReference>
<dbReference type="RefSeq" id="WP_186862144.1">
    <property type="nucleotide sequence ID" value="NZ_JACOGC010000002.1"/>
</dbReference>
<proteinExistence type="predicted"/>
<gene>
    <name evidence="1" type="ORF">H8K27_05130</name>
</gene>
<accession>A0ABR6YKX1</accession>
<reference evidence="1 2" key="1">
    <citation type="submission" date="2020-08" db="EMBL/GenBank/DDBJ databases">
        <title>Novel species isolated from subtropical streams in China.</title>
        <authorList>
            <person name="Lu H."/>
        </authorList>
    </citation>
    <scope>NUCLEOTIDE SEQUENCE [LARGE SCALE GENOMIC DNA]</scope>
    <source>
        <strain evidence="1 2">FT31W</strain>
    </source>
</reference>
<dbReference type="InterPro" id="IPR047879">
    <property type="entry name" value="YjiT"/>
</dbReference>
<evidence type="ECO:0000313" key="2">
    <source>
        <dbReference type="Proteomes" id="UP000613113"/>
    </source>
</evidence>
<sequence length="1147" mass="130732">MAMLLTTYRLWIQNLLITRNLVQPDGRPLYAYRLSDTEFDSLKQLLTRKDHRDIELMGEEDHFLTCWFMYAAEWWKRCYSGGAWSWTPIFQSINFDDLESLKRTEWVEEASKFWRLKDETLGGKRFLGKVVVNGGLPLKLIKEADGKLYGILHATLGEALRSTSPLSSVQLLTQIELQSSYLPKSYRQPTVYGLLAQVINTVLALKNLLPANSEVDPVSQLDTQNPDWLTQFPLQIDSDAARQLLVKLIRQAVTNPKQIKQQFTVARHLRFNADASEWQFECRIEASPRFSAQILAAMLKRDELDLPVTIDLVITGERSSITVGQLHRRDSDYMIKLSHPTLPETFFHQSLRLEASRFGQLLGSIELESSEAPDPEVPWVFEDNAPYPRLIWAGSRRLANSSCYLLIPETASLKGGNDNANFVTIYGHRSLIKINEGTAQIECNNELYEVICGSNTYQTSNSIIWGSNRVFIESNPSYIFLGKPRLELIDSEGIRKLVPNNELFWRTRQNESPIDQIRSFGVGTIYWRQQGKVMLRQRAVCLPASKSSNGTAITPPIDIKFLDNSRTSGQIRLNGWPAAQITCASENVYIQCDRVHDGWVIDVTSDIAPPPLTIDLHLTWNDGQTQVISMPFPVEGAFIVDDSNQPIDQKAIISLHELNFLHVNLRGKSTRNWQIRLQLLGTKAFAQTPMQLIRCRKSQENTSMVRLYDLREQVRRLLSLCDDLDARVQINFEYGEVSKASLQVARYSHLLDRDMGKGWVTIDNASTKVIATELLEKISLRTVPLLECDQAPRGLSKITTEGTHTGNWSFEPELKQPGLWLVYPSEESSVHPRALLWFVPERYAKPAPILHGLRQAMSLPNRDERLDAIEAVFKLIADDIASKDWNFVQSMIEKFSHLPLPSLDIWVGMVRVPKAVVCAHLKLEGFIEKIAPRLSEELPFDWLLTSPQDWLDNIQALSKTVSDDERALSVLKYDLEYRLQWIFERQSGLDISVRLAKTKSLGLTNDRDINILISYPDMIASNWLSNLLFSENNTAAEFVRRATQNSSIDLPAPTQLKKLTQQFVISEHGKELFGHGKLIDVSDWKHSLIVAPIMIAFDIARGQAETWSKDLNLLNALRQYRDFDRIWFDDAYKVAMACAYNKGLINT</sequence>
<name>A0ABR6YKX1_9BURK</name>
<comment type="caution">
    <text evidence="1">The sequence shown here is derived from an EMBL/GenBank/DDBJ whole genome shotgun (WGS) entry which is preliminary data.</text>
</comment>
<organism evidence="1 2">
    <name type="scientific">Undibacterium griseum</name>
    <dbReference type="NCBI Taxonomy" id="2762295"/>
    <lineage>
        <taxon>Bacteria</taxon>
        <taxon>Pseudomonadati</taxon>
        <taxon>Pseudomonadota</taxon>
        <taxon>Betaproteobacteria</taxon>
        <taxon>Burkholderiales</taxon>
        <taxon>Oxalobacteraceae</taxon>
        <taxon>Undibacterium</taxon>
    </lineage>
</organism>
<dbReference type="NCBIfam" id="NF038336">
    <property type="entry name" value="YjiT_fam"/>
    <property type="match status" value="1"/>
</dbReference>
<protein>
    <submittedName>
        <fullName evidence="1">Uncharacterized protein</fullName>
    </submittedName>
</protein>